<feature type="domain" description="HTH LytTR-type" evidence="1">
    <location>
        <begin position="120"/>
        <end position="223"/>
    </location>
</feature>
<dbReference type="STRING" id="241244.ATY39_01860"/>
<dbReference type="KEGG" id="rst:ATY39_01860"/>
<dbReference type="Proteomes" id="UP000076021">
    <property type="component" value="Chromosome"/>
</dbReference>
<sequence length="223" mass="25935">MRDNDIMFLTKNLAEQYYNLMSDWLPEESSVAIAVGDTYVYFNGCQKLQLFNGKKVEAGSIVERVIKEGRKIEELMNEAFLEKPFYGIGYPITLMGEAAVLLVILSPLYQEIKNDPIRFITGKQQDEWVLVPLEKITYFESLNKKNWCYTDDKQYTVNTTLKNLQKKLPKDFLRIHRSYIINIHAIDRITRDFSSNLMIHMEDGTGLPVSQTYLNEVKCLLDI</sequence>
<dbReference type="RefSeq" id="WP_066785002.1">
    <property type="nucleotide sequence ID" value="NZ_CP014806.1"/>
</dbReference>
<dbReference type="PANTHER" id="PTHR37299:SF1">
    <property type="entry name" value="STAGE 0 SPORULATION PROTEIN A HOMOLOG"/>
    <property type="match status" value="1"/>
</dbReference>
<dbReference type="PROSITE" id="PS50930">
    <property type="entry name" value="HTH_LYTTR"/>
    <property type="match status" value="1"/>
</dbReference>
<dbReference type="InterPro" id="IPR046947">
    <property type="entry name" value="LytR-like"/>
</dbReference>
<dbReference type="GO" id="GO:0003677">
    <property type="term" value="F:DNA binding"/>
    <property type="evidence" value="ECO:0007669"/>
    <property type="project" value="InterPro"/>
</dbReference>
<dbReference type="AlphaFoldDB" id="A0A143H945"/>
<dbReference type="Gene3D" id="2.40.50.40">
    <property type="match status" value="1"/>
</dbReference>
<reference evidence="2 3" key="1">
    <citation type="journal article" date="2016" name="Genome Announc.">
        <title>Whole-Genome Sequence of Rummeliibacillus stabekisii Strain PP9 Isolated from Antarctic Soil.</title>
        <authorList>
            <person name="da Mota F.F."/>
            <person name="Vollu R.E."/>
            <person name="Jurelevicius D."/>
            <person name="Seldin L."/>
        </authorList>
    </citation>
    <scope>NUCLEOTIDE SEQUENCE [LARGE SCALE GENOMIC DNA]</scope>
    <source>
        <strain evidence="2 3">PP9</strain>
    </source>
</reference>
<name>A0A143H945_9BACL</name>
<dbReference type="EMBL" id="CP014806">
    <property type="protein sequence ID" value="AMW98273.1"/>
    <property type="molecule type" value="Genomic_DNA"/>
</dbReference>
<dbReference type="Pfam" id="PF04397">
    <property type="entry name" value="LytTR"/>
    <property type="match status" value="1"/>
</dbReference>
<gene>
    <name evidence="2" type="ORF">ATY39_01860</name>
</gene>
<dbReference type="InterPro" id="IPR007492">
    <property type="entry name" value="LytTR_DNA-bd_dom"/>
</dbReference>
<evidence type="ECO:0000313" key="2">
    <source>
        <dbReference type="EMBL" id="AMW98273.1"/>
    </source>
</evidence>
<proteinExistence type="predicted"/>
<evidence type="ECO:0000259" key="1">
    <source>
        <dbReference type="PROSITE" id="PS50930"/>
    </source>
</evidence>
<dbReference type="SMART" id="SM00850">
    <property type="entry name" value="LytTR"/>
    <property type="match status" value="1"/>
</dbReference>
<protein>
    <recommendedName>
        <fullName evidence="1">HTH LytTR-type domain-containing protein</fullName>
    </recommendedName>
</protein>
<dbReference type="GO" id="GO:0000156">
    <property type="term" value="F:phosphorelay response regulator activity"/>
    <property type="evidence" value="ECO:0007669"/>
    <property type="project" value="InterPro"/>
</dbReference>
<organism evidence="2 3">
    <name type="scientific">Rummeliibacillus stabekisii</name>
    <dbReference type="NCBI Taxonomy" id="241244"/>
    <lineage>
        <taxon>Bacteria</taxon>
        <taxon>Bacillati</taxon>
        <taxon>Bacillota</taxon>
        <taxon>Bacilli</taxon>
        <taxon>Bacillales</taxon>
        <taxon>Caryophanaceae</taxon>
        <taxon>Rummeliibacillus</taxon>
    </lineage>
</organism>
<accession>A0A143H945</accession>
<dbReference type="Gene3D" id="2.20.25.10">
    <property type="match status" value="1"/>
</dbReference>
<keyword evidence="3" id="KW-1185">Reference proteome</keyword>
<evidence type="ECO:0000313" key="3">
    <source>
        <dbReference type="Proteomes" id="UP000076021"/>
    </source>
</evidence>
<dbReference type="PANTHER" id="PTHR37299">
    <property type="entry name" value="TRANSCRIPTIONAL REGULATOR-RELATED"/>
    <property type="match status" value="1"/>
</dbReference>
<reference evidence="3" key="2">
    <citation type="submission" date="2016-03" db="EMBL/GenBank/DDBJ databases">
        <authorList>
            <person name="Ploux O."/>
        </authorList>
    </citation>
    <scope>NUCLEOTIDE SEQUENCE [LARGE SCALE GENOMIC DNA]</scope>
    <source>
        <strain evidence="3">PP9</strain>
    </source>
</reference>